<dbReference type="PROSITE" id="PS50174">
    <property type="entry name" value="G_PATCH"/>
    <property type="match status" value="1"/>
</dbReference>
<feature type="region of interest" description="Disordered" evidence="2">
    <location>
        <begin position="435"/>
        <end position="461"/>
    </location>
</feature>
<organism evidence="6 7">
    <name type="scientific">Priapulus caudatus</name>
    <name type="common">Priapulid worm</name>
    <dbReference type="NCBI Taxonomy" id="37621"/>
    <lineage>
        <taxon>Eukaryota</taxon>
        <taxon>Metazoa</taxon>
        <taxon>Ecdysozoa</taxon>
        <taxon>Scalidophora</taxon>
        <taxon>Priapulida</taxon>
        <taxon>Priapulimorpha</taxon>
        <taxon>Priapulimorphida</taxon>
        <taxon>Priapulidae</taxon>
        <taxon>Priapulus</taxon>
    </lineage>
</organism>
<dbReference type="SUPFAM" id="SSF48464">
    <property type="entry name" value="ENTH/VHS domain"/>
    <property type="match status" value="1"/>
</dbReference>
<dbReference type="InterPro" id="IPR000467">
    <property type="entry name" value="G_patch_dom"/>
</dbReference>
<dbReference type="SMART" id="SM00648">
    <property type="entry name" value="SWAP"/>
    <property type="match status" value="1"/>
</dbReference>
<evidence type="ECO:0000259" key="5">
    <source>
        <dbReference type="PROSITE" id="PS51391"/>
    </source>
</evidence>
<evidence type="ECO:0000256" key="2">
    <source>
        <dbReference type="SAM" id="MobiDB-lite"/>
    </source>
</evidence>
<protein>
    <submittedName>
        <fullName evidence="7">Calcium homeostasis endoplasmic reticulum protein-like</fullName>
    </submittedName>
</protein>
<dbReference type="PANTHER" id="PTHR12323">
    <property type="entry name" value="SR-RELATED CTD ASSOCIATED FACTOR 6"/>
    <property type="match status" value="1"/>
</dbReference>
<evidence type="ECO:0000313" key="7">
    <source>
        <dbReference type="RefSeq" id="XP_014681782.1"/>
    </source>
</evidence>
<dbReference type="SMART" id="SM00582">
    <property type="entry name" value="RPR"/>
    <property type="match status" value="1"/>
</dbReference>
<feature type="compositionally biased region" description="Low complexity" evidence="2">
    <location>
        <begin position="634"/>
        <end position="651"/>
    </location>
</feature>
<dbReference type="GeneID" id="106821472"/>
<dbReference type="RefSeq" id="XP_014681782.1">
    <property type="nucleotide sequence ID" value="XM_014826296.1"/>
</dbReference>
<feature type="region of interest" description="Disordered" evidence="2">
    <location>
        <begin position="791"/>
        <end position="816"/>
    </location>
</feature>
<dbReference type="Pfam" id="PF01585">
    <property type="entry name" value="G-patch"/>
    <property type="match status" value="1"/>
</dbReference>
<evidence type="ECO:0000259" key="4">
    <source>
        <dbReference type="PROSITE" id="PS50174"/>
    </source>
</evidence>
<dbReference type="Pfam" id="PF01805">
    <property type="entry name" value="Surp"/>
    <property type="match status" value="1"/>
</dbReference>
<evidence type="ECO:0000313" key="6">
    <source>
        <dbReference type="Proteomes" id="UP000695022"/>
    </source>
</evidence>
<dbReference type="InterPro" id="IPR035967">
    <property type="entry name" value="SWAP/Surp_sf"/>
</dbReference>
<dbReference type="InterPro" id="IPR000061">
    <property type="entry name" value="Surp"/>
</dbReference>
<name>A0ABM1FBG1_PRICU</name>
<dbReference type="Gene3D" id="1.25.40.90">
    <property type="match status" value="1"/>
</dbReference>
<dbReference type="SUPFAM" id="SSF109905">
    <property type="entry name" value="Surp module (SWAP domain)"/>
    <property type="match status" value="1"/>
</dbReference>
<dbReference type="InterPro" id="IPR006569">
    <property type="entry name" value="CID_dom"/>
</dbReference>
<accession>A0ABM1FBG1</accession>
<sequence length="816" mass="91247">MSVPKSPEDVDLRNIIDKLANFVARNGSEFEQMTKTKQKDNPKFSFLFGGEYFNYYQYKVTTEQAIIKQQQKKLQDRQVVQLPVYSQAGHAGPLPPGISGVGQGPPVMPAVWVNTQQQLQQAEAAYQQQKEHAEQQIIQSEQNLAAQYQVMMQGQQSSIQEGVAKAENERLELQAEECGVEMSELNNMAQSIIDSCTKDAISVRCLFRYLNTVCRGHCKIVNSSTQLIINILSSIQEGVAKAENERLELQAEECGVEMSELNNMAQSIIDSCTKDAISNGKNWIFNHNLSEQHSMVIATYLLRRITAKETPFEAKLHLVYLINDILHHCVRKNAGSLKTSLEAVVVPIFCSTHMAADVPKQEKLAKLLGLWEKNEYFSPRTLEQLKNPAASVSNYQVLSFSIRHFFIVAHALPWFIRVDTCYVLGSAAAQAPVSSQAAPPSASQRYPPPPSFQQPPLDFSKPPPDFSNQIPPLFGSPRPPPFPPAVPVSVAPIPPNIDFSKPPPGFPAILPPNFNVPPPAAAPVLDANDPSLFPSVPYYELPAGLMVPLVRLEDCDYKSLNPDDIRLPPPMPPNERLLAAVEAFYRPPSHERPRTAEGWEKLGLYEFFKAKKQALQDQRAKGVPPRSRSRGRSKSTSPRSRSRSSSRSLSPPRRRRYSDRVRSRSRSKSRSRTPPRTRRGRSRSRSVSKSRSRSRSVTPPSYRRRSPVRRSRSPHSFMGPMHSMTLDTKLDESNKGHMLMKRMGWGGAGLGAAEQGIQDPITQGEVRDRVDMYKGVGISVDDPFENFRKSKSQGFIQRMKEAQEAQKKTTASAPST</sequence>
<dbReference type="PROSITE" id="PS51391">
    <property type="entry name" value="CID"/>
    <property type="match status" value="1"/>
</dbReference>
<dbReference type="Proteomes" id="UP000695022">
    <property type="component" value="Unplaced"/>
</dbReference>
<dbReference type="Pfam" id="PF04818">
    <property type="entry name" value="CID"/>
    <property type="match status" value="1"/>
</dbReference>
<dbReference type="PANTHER" id="PTHR12323:SF0">
    <property type="entry name" value="CALCIUM HOMEOSTASIS ENDOPLASMIC RETICULUM PROTEIN"/>
    <property type="match status" value="1"/>
</dbReference>
<dbReference type="Gene3D" id="1.10.10.790">
    <property type="entry name" value="Surp module"/>
    <property type="match status" value="1"/>
</dbReference>
<proteinExistence type="predicted"/>
<keyword evidence="6" id="KW-1185">Reference proteome</keyword>
<gene>
    <name evidence="7" type="primary">LOC106821472</name>
</gene>
<feature type="region of interest" description="Disordered" evidence="2">
    <location>
        <begin position="613"/>
        <end position="723"/>
    </location>
</feature>
<feature type="coiled-coil region" evidence="1">
    <location>
        <begin position="116"/>
        <end position="143"/>
    </location>
</feature>
<dbReference type="InterPro" id="IPR008942">
    <property type="entry name" value="ENTH_VHS"/>
</dbReference>
<feature type="compositionally biased region" description="Low complexity" evidence="2">
    <location>
        <begin position="435"/>
        <end position="445"/>
    </location>
</feature>
<evidence type="ECO:0000259" key="3">
    <source>
        <dbReference type="PROSITE" id="PS50128"/>
    </source>
</evidence>
<dbReference type="Pfam" id="PF25127">
    <property type="entry name" value="DUF7819"/>
    <property type="match status" value="1"/>
</dbReference>
<reference evidence="7" key="1">
    <citation type="submission" date="2025-08" db="UniProtKB">
        <authorList>
            <consortium name="RefSeq"/>
        </authorList>
    </citation>
    <scope>IDENTIFICATION</scope>
</reference>
<feature type="domain" description="CID" evidence="5">
    <location>
        <begin position="253"/>
        <end position="393"/>
    </location>
</feature>
<feature type="compositionally biased region" description="Basic residues" evidence="2">
    <location>
        <begin position="652"/>
        <end position="694"/>
    </location>
</feature>
<dbReference type="PROSITE" id="PS50128">
    <property type="entry name" value="SURP"/>
    <property type="match status" value="1"/>
</dbReference>
<dbReference type="InterPro" id="IPR056721">
    <property type="entry name" value="DUF7819"/>
</dbReference>
<feature type="domain" description="G-patch" evidence="4">
    <location>
        <begin position="732"/>
        <end position="781"/>
    </location>
</feature>
<feature type="domain" description="SURP motif" evidence="3">
    <location>
        <begin position="15"/>
        <end position="57"/>
    </location>
</feature>
<feature type="compositionally biased region" description="Basic residues" evidence="2">
    <location>
        <begin position="702"/>
        <end position="713"/>
    </location>
</feature>
<feature type="coiled-coil region" evidence="1">
    <location>
        <begin position="232"/>
        <end position="264"/>
    </location>
</feature>
<feature type="compositionally biased region" description="Basic and acidic residues" evidence="2">
    <location>
        <begin position="798"/>
        <end position="807"/>
    </location>
</feature>
<dbReference type="SMART" id="SM00443">
    <property type="entry name" value="G_patch"/>
    <property type="match status" value="1"/>
</dbReference>
<evidence type="ECO:0000256" key="1">
    <source>
        <dbReference type="SAM" id="Coils"/>
    </source>
</evidence>
<keyword evidence="1" id="KW-0175">Coiled coil</keyword>